<protein>
    <submittedName>
        <fullName evidence="2">Uncharacterized protein</fullName>
    </submittedName>
</protein>
<evidence type="ECO:0000256" key="1">
    <source>
        <dbReference type="SAM" id="MobiDB-lite"/>
    </source>
</evidence>
<dbReference type="EMBL" id="JAACJJ010000029">
    <property type="protein sequence ID" value="KAF5319503.1"/>
    <property type="molecule type" value="Genomic_DNA"/>
</dbReference>
<reference evidence="2 3" key="1">
    <citation type="journal article" date="2020" name="ISME J.">
        <title>Uncovering the hidden diversity of litter-decomposition mechanisms in mushroom-forming fungi.</title>
        <authorList>
            <person name="Floudas D."/>
            <person name="Bentzer J."/>
            <person name="Ahren D."/>
            <person name="Johansson T."/>
            <person name="Persson P."/>
            <person name="Tunlid A."/>
        </authorList>
    </citation>
    <scope>NUCLEOTIDE SEQUENCE [LARGE SCALE GENOMIC DNA]</scope>
    <source>
        <strain evidence="2 3">CBS 101986</strain>
    </source>
</reference>
<evidence type="ECO:0000313" key="3">
    <source>
        <dbReference type="Proteomes" id="UP000567179"/>
    </source>
</evidence>
<dbReference type="AlphaFoldDB" id="A0A8H5BAE3"/>
<sequence>MRRPLGCEVTDAVRLARVHLAWMDQAGRRALLYLQLHFTRLSGPFTWFRYVGPHRVDFDAFRPLPTYTGAQFTFSWIYSVADAHVDPPSNNLSLRTPPHTVARPLLGPSPSNT</sequence>
<comment type="caution">
    <text evidence="2">The sequence shown here is derived from an EMBL/GenBank/DDBJ whole genome shotgun (WGS) entry which is preliminary data.</text>
</comment>
<feature type="region of interest" description="Disordered" evidence="1">
    <location>
        <begin position="89"/>
        <end position="113"/>
    </location>
</feature>
<dbReference type="Proteomes" id="UP000567179">
    <property type="component" value="Unassembled WGS sequence"/>
</dbReference>
<gene>
    <name evidence="2" type="ORF">D9619_008408</name>
</gene>
<accession>A0A8H5BAE3</accession>
<name>A0A8H5BAE3_9AGAR</name>
<evidence type="ECO:0000313" key="2">
    <source>
        <dbReference type="EMBL" id="KAF5319503.1"/>
    </source>
</evidence>
<organism evidence="2 3">
    <name type="scientific">Psilocybe cf. subviscida</name>
    <dbReference type="NCBI Taxonomy" id="2480587"/>
    <lineage>
        <taxon>Eukaryota</taxon>
        <taxon>Fungi</taxon>
        <taxon>Dikarya</taxon>
        <taxon>Basidiomycota</taxon>
        <taxon>Agaricomycotina</taxon>
        <taxon>Agaricomycetes</taxon>
        <taxon>Agaricomycetidae</taxon>
        <taxon>Agaricales</taxon>
        <taxon>Agaricineae</taxon>
        <taxon>Strophariaceae</taxon>
        <taxon>Psilocybe</taxon>
    </lineage>
</organism>
<proteinExistence type="predicted"/>
<keyword evidence="3" id="KW-1185">Reference proteome</keyword>